<dbReference type="GO" id="GO:0003676">
    <property type="term" value="F:nucleic acid binding"/>
    <property type="evidence" value="ECO:0007669"/>
    <property type="project" value="InterPro"/>
</dbReference>
<evidence type="ECO:0000259" key="16">
    <source>
        <dbReference type="PROSITE" id="PS51195"/>
    </source>
</evidence>
<dbReference type="EC" id="3.6.4.13" evidence="1"/>
<dbReference type="GO" id="GO:0005524">
    <property type="term" value="F:ATP binding"/>
    <property type="evidence" value="ECO:0007669"/>
    <property type="project" value="UniProtKB-KW"/>
</dbReference>
<gene>
    <name evidence="17" type="primary">deaD</name>
    <name evidence="17" type="ORF">COMA1_30224</name>
</gene>
<feature type="region of interest" description="Disordered" evidence="13">
    <location>
        <begin position="457"/>
        <end position="510"/>
    </location>
</feature>
<evidence type="ECO:0000256" key="10">
    <source>
        <dbReference type="ARBA" id="ARBA00074363"/>
    </source>
</evidence>
<evidence type="ECO:0000256" key="7">
    <source>
        <dbReference type="ARBA" id="ARBA00023016"/>
    </source>
</evidence>
<sequence length="588" mass="63338">MKGLSIRMKQNQSTTSTGPNATGFSPGFASLGLEAPLLTTLETLGYEEPTPIQREAIPPLLAGRDLLGQAATGTGKTAAFALPMLQRIAHAEKARPSALVLVPTRELAIQVGEAMQRYGKELRMSVLAVYGGQAIGPQLHALKRGVDAVVATPGRALDHIRRGTLKLQEVKIVVLDEADEMLDMGFADDLDAILTGTPKTKQTALFSATMPPRIRSIAHRHLHNPVEITIAKEPIKSGTAPRVQQAAYIVTRPHRGAALARVIEVAGAKSALVFCRTRLEVDEVTAMLTGRGHRAEAIHGGMNQGQRDRVMQAFKAGQTELLVATDVAARGLDIPQVSHVINYDLPSSAEVYVHRIGRTGRAGREGVAITILDPREQRLLRTIEQHTKAQVSVLAVPSVADLRAKQLERIHATLAEVLGDGKLDGFTPLVDRLAASHSPSDVAAAAIKLLVRAQGGERPEQEIPAVPSRQAEFSRPVRQAGRYDDRSRSLPSRPDRRPTGPPRHGGGRETGMARVYIGAGREAGIRPGDLVGAIANEVKVNSSVIGAIEVEERFSLVDVPEALAPRIIQQLSRARIKGRKVSVRIFRD</sequence>
<dbReference type="InterPro" id="IPR014014">
    <property type="entry name" value="RNA_helicase_DEAD_Q_motif"/>
</dbReference>
<keyword evidence="7" id="KW-0346">Stress response</keyword>
<dbReference type="Gene3D" id="3.30.70.330">
    <property type="match status" value="1"/>
</dbReference>
<evidence type="ECO:0000256" key="5">
    <source>
        <dbReference type="ARBA" id="ARBA00022806"/>
    </source>
</evidence>
<dbReference type="Gene3D" id="3.40.50.300">
    <property type="entry name" value="P-loop containing nucleotide triphosphate hydrolases"/>
    <property type="match status" value="2"/>
</dbReference>
<dbReference type="GO" id="GO:0009266">
    <property type="term" value="P:response to temperature stimulus"/>
    <property type="evidence" value="ECO:0007669"/>
    <property type="project" value="UniProtKB-ARBA"/>
</dbReference>
<keyword evidence="4 12" id="KW-0378">Hydrolase</keyword>
<accession>A0A0S4LJH2</accession>
<dbReference type="PANTHER" id="PTHR47959">
    <property type="entry name" value="ATP-DEPENDENT RNA HELICASE RHLE-RELATED"/>
    <property type="match status" value="1"/>
</dbReference>
<evidence type="ECO:0000256" key="11">
    <source>
        <dbReference type="PROSITE-ProRule" id="PRU00552"/>
    </source>
</evidence>
<evidence type="ECO:0000256" key="6">
    <source>
        <dbReference type="ARBA" id="ARBA00022840"/>
    </source>
</evidence>
<feature type="domain" description="Helicase C-terminal" evidence="15">
    <location>
        <begin position="258"/>
        <end position="403"/>
    </location>
</feature>
<dbReference type="GO" id="GO:0042255">
    <property type="term" value="P:ribosome assembly"/>
    <property type="evidence" value="ECO:0007669"/>
    <property type="project" value="UniProtKB-ARBA"/>
</dbReference>
<dbReference type="Pfam" id="PF00271">
    <property type="entry name" value="Helicase_C"/>
    <property type="match status" value="1"/>
</dbReference>
<feature type="domain" description="DEAD-box RNA helicase Q" evidence="16">
    <location>
        <begin position="26"/>
        <end position="54"/>
    </location>
</feature>
<keyword evidence="2" id="KW-0963">Cytoplasm</keyword>
<keyword evidence="3 12" id="KW-0547">Nucleotide-binding</keyword>
<dbReference type="InterPro" id="IPR014001">
    <property type="entry name" value="Helicase_ATP-bd"/>
</dbReference>
<organism evidence="17 18">
    <name type="scientific">Candidatus Nitrospira nitrosa</name>
    <dbReference type="NCBI Taxonomy" id="1742972"/>
    <lineage>
        <taxon>Bacteria</taxon>
        <taxon>Pseudomonadati</taxon>
        <taxon>Nitrospirota</taxon>
        <taxon>Nitrospiria</taxon>
        <taxon>Nitrospirales</taxon>
        <taxon>Nitrospiraceae</taxon>
        <taxon>Nitrospira</taxon>
    </lineage>
</organism>
<evidence type="ECO:0000259" key="15">
    <source>
        <dbReference type="PROSITE" id="PS51194"/>
    </source>
</evidence>
<keyword evidence="5 12" id="KW-0347">Helicase</keyword>
<dbReference type="STRING" id="1742972.COMA1_30224"/>
<dbReference type="PROSITE" id="PS51195">
    <property type="entry name" value="Q_MOTIF"/>
    <property type="match status" value="1"/>
</dbReference>
<dbReference type="GO" id="GO:0016887">
    <property type="term" value="F:ATP hydrolysis activity"/>
    <property type="evidence" value="ECO:0007669"/>
    <property type="project" value="RHEA"/>
</dbReference>
<evidence type="ECO:0000256" key="13">
    <source>
        <dbReference type="SAM" id="MobiDB-lite"/>
    </source>
</evidence>
<dbReference type="SMART" id="SM00490">
    <property type="entry name" value="HELICc"/>
    <property type="match status" value="1"/>
</dbReference>
<dbReference type="PROSITE" id="PS00039">
    <property type="entry name" value="DEAD_ATP_HELICASE"/>
    <property type="match status" value="1"/>
</dbReference>
<dbReference type="InterPro" id="IPR005580">
    <property type="entry name" value="DbpA/CsdA_RNA-bd_dom"/>
</dbReference>
<dbReference type="Pfam" id="PF00270">
    <property type="entry name" value="DEAD"/>
    <property type="match status" value="1"/>
</dbReference>
<dbReference type="InterPro" id="IPR044742">
    <property type="entry name" value="DEAD/DEAH_RhlB"/>
</dbReference>
<protein>
    <recommendedName>
        <fullName evidence="10">DEAD-box ATP-dependent RNA helicase RhpA</fullName>
        <ecNumber evidence="1">3.6.4.13</ecNumber>
    </recommendedName>
</protein>
<dbReference type="CDD" id="cd12252">
    <property type="entry name" value="RRM_DbpA"/>
    <property type="match status" value="1"/>
</dbReference>
<dbReference type="FunFam" id="3.40.50.300:FF:000108">
    <property type="entry name" value="ATP-dependent RNA helicase RhlE"/>
    <property type="match status" value="1"/>
</dbReference>
<keyword evidence="6 12" id="KW-0067">ATP-binding</keyword>
<reference evidence="17 18" key="1">
    <citation type="submission" date="2015-10" db="EMBL/GenBank/DDBJ databases">
        <authorList>
            <person name="Gilbert D.G."/>
        </authorList>
    </citation>
    <scope>NUCLEOTIDE SEQUENCE [LARGE SCALE GENOMIC DNA]</scope>
    <source>
        <strain evidence="17">COMA1</strain>
    </source>
</reference>
<dbReference type="Pfam" id="PF03880">
    <property type="entry name" value="DbpA"/>
    <property type="match status" value="1"/>
</dbReference>
<evidence type="ECO:0000256" key="12">
    <source>
        <dbReference type="RuleBase" id="RU000492"/>
    </source>
</evidence>
<feature type="region of interest" description="Disordered" evidence="13">
    <location>
        <begin position="1"/>
        <end position="23"/>
    </location>
</feature>
<comment type="similarity">
    <text evidence="8 12">Belongs to the DEAD box helicase family.</text>
</comment>
<proteinExistence type="inferred from homology"/>
<evidence type="ECO:0000313" key="18">
    <source>
        <dbReference type="Proteomes" id="UP000199032"/>
    </source>
</evidence>
<dbReference type="GO" id="GO:0003724">
    <property type="term" value="F:RNA helicase activity"/>
    <property type="evidence" value="ECO:0007669"/>
    <property type="project" value="UniProtKB-EC"/>
</dbReference>
<dbReference type="GO" id="GO:0005829">
    <property type="term" value="C:cytosol"/>
    <property type="evidence" value="ECO:0007669"/>
    <property type="project" value="TreeGrafter"/>
</dbReference>
<comment type="catalytic activity">
    <reaction evidence="9">
        <text>ATP + H2O = ADP + phosphate + H(+)</text>
        <dbReference type="Rhea" id="RHEA:13065"/>
        <dbReference type="ChEBI" id="CHEBI:15377"/>
        <dbReference type="ChEBI" id="CHEBI:15378"/>
        <dbReference type="ChEBI" id="CHEBI:30616"/>
        <dbReference type="ChEBI" id="CHEBI:43474"/>
        <dbReference type="ChEBI" id="CHEBI:456216"/>
        <dbReference type="EC" id="3.6.4.13"/>
    </reaction>
</comment>
<feature type="domain" description="Helicase ATP-binding" evidence="14">
    <location>
        <begin position="57"/>
        <end position="228"/>
    </location>
</feature>
<dbReference type="SMART" id="SM00487">
    <property type="entry name" value="DEXDc"/>
    <property type="match status" value="1"/>
</dbReference>
<dbReference type="CDD" id="cd00268">
    <property type="entry name" value="DEADc"/>
    <property type="match status" value="1"/>
</dbReference>
<dbReference type="PROSITE" id="PS51192">
    <property type="entry name" value="HELICASE_ATP_BIND_1"/>
    <property type="match status" value="1"/>
</dbReference>
<feature type="short sequence motif" description="Q motif" evidence="11">
    <location>
        <begin position="26"/>
        <end position="54"/>
    </location>
</feature>
<dbReference type="InterPro" id="IPR027417">
    <property type="entry name" value="P-loop_NTPase"/>
</dbReference>
<dbReference type="InterPro" id="IPR000629">
    <property type="entry name" value="RNA-helicase_DEAD-box_CS"/>
</dbReference>
<dbReference type="Pfam" id="PF25399">
    <property type="entry name" value="DeaD_dimer"/>
    <property type="match status" value="1"/>
</dbReference>
<evidence type="ECO:0000259" key="14">
    <source>
        <dbReference type="PROSITE" id="PS51192"/>
    </source>
</evidence>
<evidence type="ECO:0000256" key="4">
    <source>
        <dbReference type="ARBA" id="ARBA00022801"/>
    </source>
</evidence>
<evidence type="ECO:0000256" key="9">
    <source>
        <dbReference type="ARBA" id="ARBA00047984"/>
    </source>
</evidence>
<name>A0A0S4LJH2_9BACT</name>
<dbReference type="InterPro" id="IPR011545">
    <property type="entry name" value="DEAD/DEAH_box_helicase_dom"/>
</dbReference>
<dbReference type="InterPro" id="IPR050079">
    <property type="entry name" value="DEAD_box_RNA_helicase"/>
</dbReference>
<dbReference type="InterPro" id="IPR001650">
    <property type="entry name" value="Helicase_C-like"/>
</dbReference>
<dbReference type="PROSITE" id="PS51194">
    <property type="entry name" value="HELICASE_CTER"/>
    <property type="match status" value="1"/>
</dbReference>
<feature type="compositionally biased region" description="Polar residues" evidence="13">
    <location>
        <begin position="8"/>
        <end position="23"/>
    </location>
</feature>
<dbReference type="InterPro" id="IPR012677">
    <property type="entry name" value="Nucleotide-bd_a/b_plait_sf"/>
</dbReference>
<dbReference type="SUPFAM" id="SSF52540">
    <property type="entry name" value="P-loop containing nucleoside triphosphate hydrolases"/>
    <property type="match status" value="1"/>
</dbReference>
<keyword evidence="18" id="KW-1185">Reference proteome</keyword>
<evidence type="ECO:0000313" key="17">
    <source>
        <dbReference type="EMBL" id="CUS36752.1"/>
    </source>
</evidence>
<dbReference type="Proteomes" id="UP000199032">
    <property type="component" value="Unassembled WGS sequence"/>
</dbReference>
<evidence type="ECO:0000256" key="1">
    <source>
        <dbReference type="ARBA" id="ARBA00012552"/>
    </source>
</evidence>
<dbReference type="AlphaFoldDB" id="A0A0S4LJH2"/>
<evidence type="ECO:0000256" key="8">
    <source>
        <dbReference type="ARBA" id="ARBA00038437"/>
    </source>
</evidence>
<dbReference type="CDD" id="cd18787">
    <property type="entry name" value="SF2_C_DEAD"/>
    <property type="match status" value="1"/>
</dbReference>
<feature type="compositionally biased region" description="Basic and acidic residues" evidence="13">
    <location>
        <begin position="481"/>
        <end position="498"/>
    </location>
</feature>
<dbReference type="InterPro" id="IPR057325">
    <property type="entry name" value="DeaD_dimer"/>
</dbReference>
<dbReference type="EMBL" id="CZQA01000009">
    <property type="protein sequence ID" value="CUS36752.1"/>
    <property type="molecule type" value="Genomic_DNA"/>
</dbReference>
<dbReference type="PANTHER" id="PTHR47959:SF1">
    <property type="entry name" value="ATP-DEPENDENT RNA HELICASE DBPA"/>
    <property type="match status" value="1"/>
</dbReference>
<evidence type="ECO:0000256" key="2">
    <source>
        <dbReference type="ARBA" id="ARBA00022490"/>
    </source>
</evidence>
<evidence type="ECO:0000256" key="3">
    <source>
        <dbReference type="ARBA" id="ARBA00022741"/>
    </source>
</evidence>